<keyword evidence="2" id="KW-1185">Reference proteome</keyword>
<protein>
    <submittedName>
        <fullName evidence="1">Uncharacterized protein</fullName>
    </submittedName>
</protein>
<dbReference type="Pfam" id="PF22098">
    <property type="entry name" value="DUF6942"/>
    <property type="match status" value="1"/>
</dbReference>
<evidence type="ECO:0000313" key="1">
    <source>
        <dbReference type="EMBL" id="MDU0113668.1"/>
    </source>
</evidence>
<evidence type="ECO:0000313" key="2">
    <source>
        <dbReference type="Proteomes" id="UP001257914"/>
    </source>
</evidence>
<dbReference type="Proteomes" id="UP001257914">
    <property type="component" value="Unassembled WGS sequence"/>
</dbReference>
<accession>A0ABU3R1X8</accession>
<dbReference type="RefSeq" id="WP_315947294.1">
    <property type="nucleotide sequence ID" value="NZ_JAWCUA010000009.1"/>
</dbReference>
<dbReference type="InterPro" id="IPR054222">
    <property type="entry name" value="DUF6942"/>
</dbReference>
<proteinExistence type="predicted"/>
<reference evidence="1 2" key="1">
    <citation type="submission" date="2023-10" db="EMBL/GenBank/DDBJ databases">
        <title>Psychrosphaera aquimaarina strain SW33 isolated from seawater.</title>
        <authorList>
            <person name="Bayburt H."/>
            <person name="Kim J.M."/>
            <person name="Choi B.J."/>
            <person name="Jeon C.O."/>
        </authorList>
    </citation>
    <scope>NUCLEOTIDE SEQUENCE [LARGE SCALE GENOMIC DNA]</scope>
    <source>
        <strain evidence="1 2">KCTC 52743</strain>
    </source>
</reference>
<comment type="caution">
    <text evidence="1">The sequence shown here is derived from an EMBL/GenBank/DDBJ whole genome shotgun (WGS) entry which is preliminary data.</text>
</comment>
<dbReference type="EMBL" id="JAWCUA010000009">
    <property type="protein sequence ID" value="MDU0113668.1"/>
    <property type="molecule type" value="Genomic_DNA"/>
</dbReference>
<name>A0ABU3R1X8_9GAMM</name>
<organism evidence="1 2">
    <name type="scientific">Psychrosphaera aquimarina</name>
    <dbReference type="NCBI Taxonomy" id="2044854"/>
    <lineage>
        <taxon>Bacteria</taxon>
        <taxon>Pseudomonadati</taxon>
        <taxon>Pseudomonadota</taxon>
        <taxon>Gammaproteobacteria</taxon>
        <taxon>Alteromonadales</taxon>
        <taxon>Pseudoalteromonadaceae</taxon>
        <taxon>Psychrosphaera</taxon>
    </lineage>
</organism>
<sequence>MNKSKLIGVGSSAPRTVLHIANRPPLDGFEHDINRPFQLTEAADIIQKTGNHWRKVFSILAKISFALFDTQCKTWQEYRDTKLLTEDGFEYICFSELKDTRSQLDLTKHTSVSITCGFNYAQTQLDTSSLVSHHNFEKLKWSEQHHCLVTPYFDWRQLNNEMLSIAINIIKSKLLIGDEPSHLA</sequence>
<gene>
    <name evidence="1" type="ORF">RT723_11790</name>
</gene>